<dbReference type="PANTHER" id="PTHR43280:SF29">
    <property type="entry name" value="ARAC-FAMILY TRANSCRIPTIONAL REGULATOR"/>
    <property type="match status" value="1"/>
</dbReference>
<gene>
    <name evidence="6" type="ORF">ACFSAH_02120</name>
</gene>
<dbReference type="EMBL" id="JBHUDG010000003">
    <property type="protein sequence ID" value="MFD1628651.1"/>
    <property type="molecule type" value="Genomic_DNA"/>
</dbReference>
<dbReference type="InterPro" id="IPR020449">
    <property type="entry name" value="Tscrpt_reg_AraC-type_HTH"/>
</dbReference>
<feature type="transmembrane region" description="Helical" evidence="4">
    <location>
        <begin position="197"/>
        <end position="219"/>
    </location>
</feature>
<dbReference type="Proteomes" id="UP001597118">
    <property type="component" value="Unassembled WGS sequence"/>
</dbReference>
<dbReference type="PROSITE" id="PS00041">
    <property type="entry name" value="HTH_ARAC_FAMILY_1"/>
    <property type="match status" value="1"/>
</dbReference>
<keyword evidence="4" id="KW-1133">Transmembrane helix</keyword>
<feature type="transmembrane region" description="Helical" evidence="4">
    <location>
        <begin position="126"/>
        <end position="148"/>
    </location>
</feature>
<keyword evidence="3" id="KW-0804">Transcription</keyword>
<feature type="transmembrane region" description="Helical" evidence="4">
    <location>
        <begin position="6"/>
        <end position="25"/>
    </location>
</feature>
<name>A0ABW4I7D2_9SPHI</name>
<proteinExistence type="predicted"/>
<evidence type="ECO:0000256" key="2">
    <source>
        <dbReference type="ARBA" id="ARBA00023125"/>
    </source>
</evidence>
<reference evidence="7" key="1">
    <citation type="journal article" date="2019" name="Int. J. Syst. Evol. Microbiol.">
        <title>The Global Catalogue of Microorganisms (GCM) 10K type strain sequencing project: providing services to taxonomists for standard genome sequencing and annotation.</title>
        <authorList>
            <consortium name="The Broad Institute Genomics Platform"/>
            <consortium name="The Broad Institute Genome Sequencing Center for Infectious Disease"/>
            <person name="Wu L."/>
            <person name="Ma J."/>
        </authorList>
    </citation>
    <scope>NUCLEOTIDE SEQUENCE [LARGE SCALE GENOMIC DNA]</scope>
    <source>
        <strain evidence="7">CCUG 53762</strain>
    </source>
</reference>
<dbReference type="PROSITE" id="PS01124">
    <property type="entry name" value="HTH_ARAC_FAMILY_2"/>
    <property type="match status" value="1"/>
</dbReference>
<dbReference type="InterPro" id="IPR009057">
    <property type="entry name" value="Homeodomain-like_sf"/>
</dbReference>
<dbReference type="SUPFAM" id="SSF46689">
    <property type="entry name" value="Homeodomain-like"/>
    <property type="match status" value="1"/>
</dbReference>
<dbReference type="RefSeq" id="WP_379661038.1">
    <property type="nucleotide sequence ID" value="NZ_JBHUDG010000003.1"/>
</dbReference>
<dbReference type="InterPro" id="IPR018062">
    <property type="entry name" value="HTH_AraC-typ_CS"/>
</dbReference>
<evidence type="ECO:0000313" key="6">
    <source>
        <dbReference type="EMBL" id="MFD1628651.1"/>
    </source>
</evidence>
<dbReference type="InterPro" id="IPR018060">
    <property type="entry name" value="HTH_AraC"/>
</dbReference>
<dbReference type="Pfam" id="PF12833">
    <property type="entry name" value="HTH_18"/>
    <property type="match status" value="1"/>
</dbReference>
<keyword evidence="1" id="KW-0805">Transcription regulation</keyword>
<evidence type="ECO:0000256" key="3">
    <source>
        <dbReference type="ARBA" id="ARBA00023163"/>
    </source>
</evidence>
<feature type="domain" description="HTH araC/xylS-type" evidence="5">
    <location>
        <begin position="265"/>
        <end position="365"/>
    </location>
</feature>
<protein>
    <submittedName>
        <fullName evidence="6">Helix-turn-helix domain-containing protein</fullName>
    </submittedName>
</protein>
<organism evidence="6 7">
    <name type="scientific">Pseudopedobacter beijingensis</name>
    <dbReference type="NCBI Taxonomy" id="1207056"/>
    <lineage>
        <taxon>Bacteria</taxon>
        <taxon>Pseudomonadati</taxon>
        <taxon>Bacteroidota</taxon>
        <taxon>Sphingobacteriia</taxon>
        <taxon>Sphingobacteriales</taxon>
        <taxon>Sphingobacteriaceae</taxon>
        <taxon>Pseudopedobacter</taxon>
    </lineage>
</organism>
<feature type="transmembrane region" description="Helical" evidence="4">
    <location>
        <begin position="160"/>
        <end position="185"/>
    </location>
</feature>
<dbReference type="PRINTS" id="PR00032">
    <property type="entry name" value="HTHARAC"/>
</dbReference>
<keyword evidence="4" id="KW-0812">Transmembrane</keyword>
<keyword evidence="2" id="KW-0238">DNA-binding</keyword>
<evidence type="ECO:0000256" key="4">
    <source>
        <dbReference type="SAM" id="Phobius"/>
    </source>
</evidence>
<accession>A0ABW4I7D2</accession>
<dbReference type="Gene3D" id="1.10.10.60">
    <property type="entry name" value="Homeodomain-like"/>
    <property type="match status" value="2"/>
</dbReference>
<comment type="caution">
    <text evidence="6">The sequence shown here is derived from an EMBL/GenBank/DDBJ whole genome shotgun (WGS) entry which is preliminary data.</text>
</comment>
<evidence type="ECO:0000313" key="7">
    <source>
        <dbReference type="Proteomes" id="UP001597118"/>
    </source>
</evidence>
<evidence type="ECO:0000256" key="1">
    <source>
        <dbReference type="ARBA" id="ARBA00023015"/>
    </source>
</evidence>
<dbReference type="PANTHER" id="PTHR43280">
    <property type="entry name" value="ARAC-FAMILY TRANSCRIPTIONAL REGULATOR"/>
    <property type="match status" value="1"/>
</dbReference>
<keyword evidence="4" id="KW-0472">Membrane</keyword>
<keyword evidence="7" id="KW-1185">Reference proteome</keyword>
<evidence type="ECO:0000259" key="5">
    <source>
        <dbReference type="PROSITE" id="PS01124"/>
    </source>
</evidence>
<dbReference type="SMART" id="SM00342">
    <property type="entry name" value="HTH_ARAC"/>
    <property type="match status" value="1"/>
</dbReference>
<feature type="transmembrane region" description="Helical" evidence="4">
    <location>
        <begin position="100"/>
        <end position="120"/>
    </location>
</feature>
<feature type="transmembrane region" description="Helical" evidence="4">
    <location>
        <begin position="37"/>
        <end position="59"/>
    </location>
</feature>
<feature type="transmembrane region" description="Helical" evidence="4">
    <location>
        <begin position="71"/>
        <end position="88"/>
    </location>
</feature>
<sequence length="367" mass="42148">MLRIVLISIVILSATALYTLIKLSKNLKGTLSTVDKLVGVFMVTVLVQVSHAFLVIFFLSANVYLRETAPYALIYGPFIYFGLSMMLQRELMFRTILLHLLPAVFAFLVYSYLLINSVIYSGIGEFYILILHITVPLSMIAYVLWGIWQMGNVDIVKYKDVVNFFSILSVLMIMVALLFLIIVYTETLGEQGVNNSNIPSIIVYSIMLISVAFIFQFRLNRLIGQLRIKINAPENKNENMQAELQPYQKSTLTADIFLSYHEKLHEIMEKEKLYLNKDLSLSLLAKRMKVPKHHVTQMFTQYLGKSFYNYTNDLRIEFSCKLLADPECELTIEAIAEESGFNSKASFNRYFKTSMGCTPSEFRTEHQ</sequence>